<sequence length="179" mass="19715">MRAVARRFAVSVSVVSRAWRRYQETGQYTCFKDITLNSYQVEHPADSQPSAAGAACGADLPAALLQTQPHNESANVITAGLIAAPLHVSAITTSVQAGLEWDGRQGNQLIPSEMKHKGLKIEKKRKYLGARFFSLSSLSVYVQREERQTDRSAHSEPKPLENNVLSADMAYPTKQCQLT</sequence>
<feature type="compositionally biased region" description="Basic and acidic residues" evidence="1">
    <location>
        <begin position="146"/>
        <end position="159"/>
    </location>
</feature>
<proteinExistence type="predicted"/>
<feature type="region of interest" description="Disordered" evidence="1">
    <location>
        <begin position="146"/>
        <end position="166"/>
    </location>
</feature>
<organism evidence="2 3">
    <name type="scientific">Ilyodon furcidens</name>
    <name type="common">goldbreast splitfin</name>
    <dbReference type="NCBI Taxonomy" id="33524"/>
    <lineage>
        <taxon>Eukaryota</taxon>
        <taxon>Metazoa</taxon>
        <taxon>Chordata</taxon>
        <taxon>Craniata</taxon>
        <taxon>Vertebrata</taxon>
        <taxon>Euteleostomi</taxon>
        <taxon>Actinopterygii</taxon>
        <taxon>Neopterygii</taxon>
        <taxon>Teleostei</taxon>
        <taxon>Neoteleostei</taxon>
        <taxon>Acanthomorphata</taxon>
        <taxon>Ovalentaria</taxon>
        <taxon>Atherinomorphae</taxon>
        <taxon>Cyprinodontiformes</taxon>
        <taxon>Goodeidae</taxon>
        <taxon>Ilyodon</taxon>
    </lineage>
</organism>
<protein>
    <submittedName>
        <fullName evidence="2">Uncharacterized protein</fullName>
    </submittedName>
</protein>
<dbReference type="EMBL" id="JAHRIQ010107952">
    <property type="protein sequence ID" value="MEQ2256785.1"/>
    <property type="molecule type" value="Genomic_DNA"/>
</dbReference>
<reference evidence="2 3" key="1">
    <citation type="submission" date="2021-06" db="EMBL/GenBank/DDBJ databases">
        <authorList>
            <person name="Palmer J.M."/>
        </authorList>
    </citation>
    <scope>NUCLEOTIDE SEQUENCE [LARGE SCALE GENOMIC DNA]</scope>
    <source>
        <strain evidence="3">if_2019</strain>
        <tissue evidence="2">Muscle</tissue>
    </source>
</reference>
<comment type="caution">
    <text evidence="2">The sequence shown here is derived from an EMBL/GenBank/DDBJ whole genome shotgun (WGS) entry which is preliminary data.</text>
</comment>
<gene>
    <name evidence="2" type="ORF">ILYODFUR_027697</name>
</gene>
<dbReference type="Proteomes" id="UP001482620">
    <property type="component" value="Unassembled WGS sequence"/>
</dbReference>
<evidence type="ECO:0000313" key="3">
    <source>
        <dbReference type="Proteomes" id="UP001482620"/>
    </source>
</evidence>
<accession>A0ABV0VHQ9</accession>
<name>A0ABV0VHQ9_9TELE</name>
<keyword evidence="3" id="KW-1185">Reference proteome</keyword>
<evidence type="ECO:0000256" key="1">
    <source>
        <dbReference type="SAM" id="MobiDB-lite"/>
    </source>
</evidence>
<evidence type="ECO:0000313" key="2">
    <source>
        <dbReference type="EMBL" id="MEQ2256785.1"/>
    </source>
</evidence>